<proteinExistence type="predicted"/>
<dbReference type="InterPro" id="IPR002745">
    <property type="entry name" value="Ptrans_KptA/Tpt1"/>
</dbReference>
<protein>
    <recommendedName>
        <fullName evidence="2">2'-phosphotransferase</fullName>
        <ecNumber evidence="2">2.7.1.160</ecNumber>
    </recommendedName>
</protein>
<evidence type="ECO:0000256" key="3">
    <source>
        <dbReference type="ARBA" id="ARBA00047949"/>
    </source>
</evidence>
<keyword evidence="5" id="KW-0472">Membrane</keyword>
<feature type="compositionally biased region" description="Pro residues" evidence="4">
    <location>
        <begin position="192"/>
        <end position="202"/>
    </location>
</feature>
<dbReference type="Pfam" id="PF01885">
    <property type="entry name" value="PTS_2-RNA"/>
    <property type="match status" value="1"/>
</dbReference>
<evidence type="ECO:0000256" key="5">
    <source>
        <dbReference type="SAM" id="Phobius"/>
    </source>
</evidence>
<accession>A0A7S1AZE2</accession>
<dbReference type="Gene3D" id="1.10.10.970">
    <property type="entry name" value="RNA 2'-phosphotransferase, Tpt1/KptA family, N-terminal domain"/>
    <property type="match status" value="1"/>
</dbReference>
<feature type="compositionally biased region" description="Low complexity" evidence="4">
    <location>
        <begin position="264"/>
        <end position="278"/>
    </location>
</feature>
<comment type="catalytic activity">
    <reaction evidence="3">
        <text>2'-phospho-[ligated tRNA] + NAD(+) = mature tRNA + ADP-alpha-D-ribose 1'',2''-cyclic phosphate + nicotinamide</text>
        <dbReference type="Rhea" id="RHEA:23324"/>
        <dbReference type="Rhea" id="RHEA-COMP:11106"/>
        <dbReference type="Rhea" id="RHEA-COMP:11107"/>
        <dbReference type="ChEBI" id="CHEBI:17154"/>
        <dbReference type="ChEBI" id="CHEBI:57540"/>
        <dbReference type="ChEBI" id="CHEBI:76596"/>
        <dbReference type="ChEBI" id="CHEBI:82883"/>
        <dbReference type="ChEBI" id="CHEBI:85027"/>
        <dbReference type="EC" id="2.7.1.160"/>
    </reaction>
</comment>
<name>A0A7S1AZE2_NOCSC</name>
<sequence>MSVKSLLRRARFDEARQFQVLGCLVGVSTVPWIPWMPGILPEHLVGLSRTLARLLRHSGVGEGLHIDRDGFCRTDEIKYHIGGVSDADLMAVVNESFSWNQPRFQTKECNGEVLIRATHKHSKGGHHGKGDGKHALSGHLPHGRLQRRSGASQLSARGRPSPRNGATQGRSGQAPDGFGGGAPPQLHKASPPVLPKPAPPTFSAPDGFGGAAPPQLHTASPPALRQADGVHSSAPPTCSDWGSYENALAQWQDGPRDPWHNGLSGSSSSRPQPTSSSTDAVQALEEQYEALEHFGKESREGYRGEVAPPSRAEPCLMGNQRLSMPNRRVWTQYLMPEGQEWWWCCEEASEDYFLEAEPVPWCAYIDDDNKAFWHHAETDEWFYQEP</sequence>
<evidence type="ECO:0000256" key="2">
    <source>
        <dbReference type="ARBA" id="ARBA00012007"/>
    </source>
</evidence>
<reference evidence="6" key="1">
    <citation type="submission" date="2021-01" db="EMBL/GenBank/DDBJ databases">
        <authorList>
            <person name="Corre E."/>
            <person name="Pelletier E."/>
            <person name="Niang G."/>
            <person name="Scheremetjew M."/>
            <person name="Finn R."/>
            <person name="Kale V."/>
            <person name="Holt S."/>
            <person name="Cochrane G."/>
            <person name="Meng A."/>
            <person name="Brown T."/>
            <person name="Cohen L."/>
        </authorList>
    </citation>
    <scope>NUCLEOTIDE SEQUENCE</scope>
</reference>
<gene>
    <name evidence="6" type="ORF">NSCI0253_LOCUS42942</name>
</gene>
<organism evidence="6">
    <name type="scientific">Noctiluca scintillans</name>
    <name type="common">Sea sparkle</name>
    <name type="synonym">Red tide dinoflagellate</name>
    <dbReference type="NCBI Taxonomy" id="2966"/>
    <lineage>
        <taxon>Eukaryota</taxon>
        <taxon>Sar</taxon>
        <taxon>Alveolata</taxon>
        <taxon>Dinophyceae</taxon>
        <taxon>Noctilucales</taxon>
        <taxon>Noctilucaceae</taxon>
        <taxon>Noctiluca</taxon>
    </lineage>
</organism>
<dbReference type="SUPFAM" id="SSF56399">
    <property type="entry name" value="ADP-ribosylation"/>
    <property type="match status" value="1"/>
</dbReference>
<dbReference type="AlphaFoldDB" id="A0A7S1AZE2"/>
<evidence type="ECO:0000313" key="6">
    <source>
        <dbReference type="EMBL" id="CAD8868586.1"/>
    </source>
</evidence>
<comment type="function">
    <text evidence="1">Catalyzes the last step of tRNA splicing, the transfer of the splice junction 2'-phosphate from ligated tRNA to NAD to produce ADP-ribose 1''-2'' cyclic phosphate.</text>
</comment>
<evidence type="ECO:0000256" key="4">
    <source>
        <dbReference type="SAM" id="MobiDB-lite"/>
    </source>
</evidence>
<feature type="region of interest" description="Disordered" evidence="4">
    <location>
        <begin position="251"/>
        <end position="280"/>
    </location>
</feature>
<feature type="transmembrane region" description="Helical" evidence="5">
    <location>
        <begin position="20"/>
        <end position="40"/>
    </location>
</feature>
<dbReference type="GO" id="GO:0000215">
    <property type="term" value="F:tRNA 2'-phosphotransferase activity"/>
    <property type="evidence" value="ECO:0007669"/>
    <property type="project" value="UniProtKB-EC"/>
</dbReference>
<dbReference type="EC" id="2.7.1.160" evidence="2"/>
<keyword evidence="5" id="KW-1133">Transmembrane helix</keyword>
<dbReference type="EMBL" id="HBFQ01060662">
    <property type="protein sequence ID" value="CAD8868586.1"/>
    <property type="molecule type" value="Transcribed_RNA"/>
</dbReference>
<feature type="region of interest" description="Disordered" evidence="4">
    <location>
        <begin position="119"/>
        <end position="238"/>
    </location>
</feature>
<dbReference type="InterPro" id="IPR042080">
    <property type="entry name" value="RNA_2'-PTrans_N"/>
</dbReference>
<evidence type="ECO:0000256" key="1">
    <source>
        <dbReference type="ARBA" id="ARBA00003343"/>
    </source>
</evidence>
<keyword evidence="5" id="KW-0812">Transmembrane</keyword>